<dbReference type="GO" id="GO:0016491">
    <property type="term" value="F:oxidoreductase activity"/>
    <property type="evidence" value="ECO:0007669"/>
    <property type="project" value="UniProtKB-KW"/>
</dbReference>
<dbReference type="Pfam" id="PF12838">
    <property type="entry name" value="Fer4_7"/>
    <property type="match status" value="1"/>
</dbReference>
<dbReference type="InterPro" id="IPR017900">
    <property type="entry name" value="4Fe4S_Fe_S_CS"/>
</dbReference>
<evidence type="ECO:0000256" key="5">
    <source>
        <dbReference type="ARBA" id="ARBA00023002"/>
    </source>
</evidence>
<comment type="cofactor">
    <cofactor evidence="1">
        <name>FAD</name>
        <dbReference type="ChEBI" id="CHEBI:57692"/>
    </cofactor>
</comment>
<keyword evidence="5" id="KW-0560">Oxidoreductase</keyword>
<proteinExistence type="inferred from homology"/>
<evidence type="ECO:0000313" key="10">
    <source>
        <dbReference type="Proteomes" id="UP000427769"/>
    </source>
</evidence>
<dbReference type="GO" id="GO:0046872">
    <property type="term" value="F:metal ion binding"/>
    <property type="evidence" value="ECO:0007669"/>
    <property type="project" value="UniProtKB-KW"/>
</dbReference>
<keyword evidence="7" id="KW-0411">Iron-sulfur</keyword>
<keyword evidence="6" id="KW-0408">Iron</keyword>
<evidence type="ECO:0000256" key="6">
    <source>
        <dbReference type="ARBA" id="ARBA00023004"/>
    </source>
</evidence>
<dbReference type="GO" id="GO:0051536">
    <property type="term" value="F:iron-sulfur cluster binding"/>
    <property type="evidence" value="ECO:0007669"/>
    <property type="project" value="UniProtKB-KW"/>
</dbReference>
<dbReference type="OrthoDB" id="5413991at2"/>
<keyword evidence="10" id="KW-1185">Reference proteome</keyword>
<dbReference type="Gene3D" id="3.30.70.3270">
    <property type="match status" value="1"/>
</dbReference>
<dbReference type="InterPro" id="IPR039650">
    <property type="entry name" value="HdrA-like"/>
</dbReference>
<dbReference type="KEGG" id="dwd:DSCW_21290"/>
<protein>
    <recommendedName>
        <fullName evidence="8">4Fe-4S ferredoxin-type domain-containing protein</fullName>
    </recommendedName>
</protein>
<name>A0A5K7YYE0_9BACT</name>
<evidence type="ECO:0000256" key="3">
    <source>
        <dbReference type="ARBA" id="ARBA00022723"/>
    </source>
</evidence>
<keyword evidence="4" id="KW-0274">FAD</keyword>
<gene>
    <name evidence="9" type="ORF">DSCW_21290</name>
</gene>
<comment type="similarity">
    <text evidence="2">Belongs to the HdrA family.</text>
</comment>
<dbReference type="PROSITE" id="PS00198">
    <property type="entry name" value="4FE4S_FER_1"/>
    <property type="match status" value="1"/>
</dbReference>
<accession>A0A5K7YYE0</accession>
<dbReference type="PANTHER" id="PTHR43498">
    <property type="entry name" value="FERREDOXIN:COB-COM HETERODISULFIDE REDUCTASE SUBUNIT A"/>
    <property type="match status" value="1"/>
</dbReference>
<dbReference type="Proteomes" id="UP000427769">
    <property type="component" value="Chromosome"/>
</dbReference>
<organism evidence="9 10">
    <name type="scientific">Desulfosarcina widdelii</name>
    <dbReference type="NCBI Taxonomy" id="947919"/>
    <lineage>
        <taxon>Bacteria</taxon>
        <taxon>Pseudomonadati</taxon>
        <taxon>Thermodesulfobacteriota</taxon>
        <taxon>Desulfobacteria</taxon>
        <taxon>Desulfobacterales</taxon>
        <taxon>Desulfosarcinaceae</taxon>
        <taxon>Desulfosarcina</taxon>
    </lineage>
</organism>
<evidence type="ECO:0000256" key="7">
    <source>
        <dbReference type="ARBA" id="ARBA00023014"/>
    </source>
</evidence>
<dbReference type="EMBL" id="AP021875">
    <property type="protein sequence ID" value="BBO74712.1"/>
    <property type="molecule type" value="Genomic_DNA"/>
</dbReference>
<dbReference type="InterPro" id="IPR017896">
    <property type="entry name" value="4Fe4S_Fe-S-bd"/>
</dbReference>
<keyword evidence="3" id="KW-0479">Metal-binding</keyword>
<evidence type="ECO:0000259" key="8">
    <source>
        <dbReference type="PROSITE" id="PS51379"/>
    </source>
</evidence>
<sequence length="406" mass="43996">MNLPLQTGEVEDSILVVGGGVAGISAALDLARAGRNVHLVERNGELGGWTVRLDKLYPTDHCGFCPVWSEVRLCQRHPRITVHTWTTVVELESGDGFRTAVLHQTPNAIDPDSCICCGRCAPVCQNDAVALTDPHIYPPAFRIDAARCNNCGLCIVACPTGAIDLHRQSEGLRIRVQGVVWATGFEVAALSNAPELGPGSHPDIMDALAFENWIAEAGPNQGRVRCHDGRPAAQVAFIQCAGARDRRSQPQCSAVCCMHALKQARWVRRRNGDVRCVIFYTDMRTEGRGYETYFRNKALTEGIQMIRARPGLVYPLPGGDGIAVKYENTLMQTPAMERFDLVVLNGGLRPVCPEIAQATGVSTGSFVEEGARNVLSCGFCKVPADVEMAAIQGSAVAMEMLTEVLR</sequence>
<dbReference type="SUPFAM" id="SSF54862">
    <property type="entry name" value="4Fe-4S ferredoxins"/>
    <property type="match status" value="1"/>
</dbReference>
<dbReference type="Pfam" id="PF12831">
    <property type="entry name" value="FAD_oxidored"/>
    <property type="match status" value="1"/>
</dbReference>
<dbReference type="AlphaFoldDB" id="A0A5K7YYE0"/>
<evidence type="ECO:0000256" key="1">
    <source>
        <dbReference type="ARBA" id="ARBA00001974"/>
    </source>
</evidence>
<dbReference type="RefSeq" id="WP_155303714.1">
    <property type="nucleotide sequence ID" value="NZ_AP021875.1"/>
</dbReference>
<dbReference type="SUPFAM" id="SSF51971">
    <property type="entry name" value="Nucleotide-binding domain"/>
    <property type="match status" value="1"/>
</dbReference>
<feature type="domain" description="4Fe-4S ferredoxin-type" evidence="8">
    <location>
        <begin position="105"/>
        <end position="134"/>
    </location>
</feature>
<dbReference type="Gene3D" id="3.40.50.720">
    <property type="entry name" value="NAD(P)-binding Rossmann-like Domain"/>
    <property type="match status" value="1"/>
</dbReference>
<dbReference type="PANTHER" id="PTHR43498:SF1">
    <property type="entry name" value="COB--COM HETERODISULFIDE REDUCTASE IRON-SULFUR SUBUNIT A"/>
    <property type="match status" value="1"/>
</dbReference>
<evidence type="ECO:0000256" key="4">
    <source>
        <dbReference type="ARBA" id="ARBA00022827"/>
    </source>
</evidence>
<reference evidence="9 10" key="1">
    <citation type="submission" date="2019-11" db="EMBL/GenBank/DDBJ databases">
        <title>Comparative genomics of hydrocarbon-degrading Desulfosarcina strains.</title>
        <authorList>
            <person name="Watanabe M."/>
            <person name="Kojima H."/>
            <person name="Fukui M."/>
        </authorList>
    </citation>
    <scope>NUCLEOTIDE SEQUENCE [LARGE SCALE GENOMIC DNA]</scope>
    <source>
        <strain evidence="9 10">PP31</strain>
    </source>
</reference>
<evidence type="ECO:0000313" key="9">
    <source>
        <dbReference type="EMBL" id="BBO74712.1"/>
    </source>
</evidence>
<feature type="domain" description="4Fe-4S ferredoxin-type" evidence="8">
    <location>
        <begin position="139"/>
        <end position="168"/>
    </location>
</feature>
<keyword evidence="4" id="KW-0285">Flavoprotein</keyword>
<evidence type="ECO:0000256" key="2">
    <source>
        <dbReference type="ARBA" id="ARBA00006561"/>
    </source>
</evidence>
<dbReference type="PROSITE" id="PS51379">
    <property type="entry name" value="4FE4S_FER_2"/>
    <property type="match status" value="2"/>
</dbReference>